<dbReference type="Pfam" id="PF12833">
    <property type="entry name" value="HTH_18"/>
    <property type="match status" value="1"/>
</dbReference>
<dbReference type="OrthoDB" id="643086at2"/>
<evidence type="ECO:0000256" key="2">
    <source>
        <dbReference type="ARBA" id="ARBA00023125"/>
    </source>
</evidence>
<dbReference type="Gene3D" id="1.10.10.60">
    <property type="entry name" value="Homeodomain-like"/>
    <property type="match status" value="2"/>
</dbReference>
<reference evidence="5 6" key="1">
    <citation type="submission" date="2018-07" db="EMBL/GenBank/DDBJ databases">
        <title>Genome analysis of Runella aurantiaca.</title>
        <authorList>
            <person name="Yang X."/>
        </authorList>
    </citation>
    <scope>NUCLEOTIDE SEQUENCE [LARGE SCALE GENOMIC DNA]</scope>
    <source>
        <strain evidence="5 6">YX9</strain>
    </source>
</reference>
<evidence type="ECO:0000259" key="4">
    <source>
        <dbReference type="PROSITE" id="PS01124"/>
    </source>
</evidence>
<dbReference type="EMBL" id="QPIW01000019">
    <property type="protein sequence ID" value="RDB04089.1"/>
    <property type="molecule type" value="Genomic_DNA"/>
</dbReference>
<evidence type="ECO:0000256" key="1">
    <source>
        <dbReference type="ARBA" id="ARBA00023015"/>
    </source>
</evidence>
<evidence type="ECO:0000313" key="6">
    <source>
        <dbReference type="Proteomes" id="UP000253141"/>
    </source>
</evidence>
<dbReference type="SUPFAM" id="SSF46689">
    <property type="entry name" value="Homeodomain-like"/>
    <property type="match status" value="1"/>
</dbReference>
<dbReference type="RefSeq" id="WP_114462837.1">
    <property type="nucleotide sequence ID" value="NZ_QPIW01000019.1"/>
</dbReference>
<dbReference type="PANTHER" id="PTHR43280">
    <property type="entry name" value="ARAC-FAMILY TRANSCRIPTIONAL REGULATOR"/>
    <property type="match status" value="1"/>
</dbReference>
<evidence type="ECO:0000313" key="5">
    <source>
        <dbReference type="EMBL" id="RDB04089.1"/>
    </source>
</evidence>
<sequence length="300" mass="34982">MKKIERLETVTQFNTRRGQETLHPLVSVLDQSKSTPFLSKKYISALYIVFLKDLKCEDFKYGRNHYDYQDETLLFIAPGQVFGISTPEEKMVQPTGWALVFHPDFIHGTALGKHIHDYGFFSYEANEALHISKREKQVVLECFQKIQDELERGIDKHSKILIVNNIELLLNYCLRFYDRQFITRETLNKDILVRFEGLLNDYFQSGSSQPEGLPTVAYCAEKLHLSANYFGDLVKKETGKTAQEYIQAKVIDLSKEKIFDQSKSISEIAYEMGFKYPSHFTRLFKLRVGVSPNEYRQRMN</sequence>
<dbReference type="Proteomes" id="UP000253141">
    <property type="component" value="Unassembled WGS sequence"/>
</dbReference>
<keyword evidence="6" id="KW-1185">Reference proteome</keyword>
<accession>A0A369I2Z3</accession>
<keyword evidence="1" id="KW-0805">Transcription regulation</keyword>
<proteinExistence type="predicted"/>
<dbReference type="GO" id="GO:0043565">
    <property type="term" value="F:sequence-specific DNA binding"/>
    <property type="evidence" value="ECO:0007669"/>
    <property type="project" value="InterPro"/>
</dbReference>
<feature type="domain" description="HTH araC/xylS-type" evidence="4">
    <location>
        <begin position="197"/>
        <end position="298"/>
    </location>
</feature>
<dbReference type="InterPro" id="IPR020449">
    <property type="entry name" value="Tscrpt_reg_AraC-type_HTH"/>
</dbReference>
<dbReference type="PANTHER" id="PTHR43280:SF32">
    <property type="entry name" value="TRANSCRIPTIONAL REGULATORY PROTEIN"/>
    <property type="match status" value="1"/>
</dbReference>
<name>A0A369I2Z3_9BACT</name>
<dbReference type="PROSITE" id="PS01124">
    <property type="entry name" value="HTH_ARAC_FAMILY_2"/>
    <property type="match status" value="1"/>
</dbReference>
<dbReference type="GO" id="GO:0003700">
    <property type="term" value="F:DNA-binding transcription factor activity"/>
    <property type="evidence" value="ECO:0007669"/>
    <property type="project" value="InterPro"/>
</dbReference>
<comment type="caution">
    <text evidence="5">The sequence shown here is derived from an EMBL/GenBank/DDBJ whole genome shotgun (WGS) entry which is preliminary data.</text>
</comment>
<evidence type="ECO:0000256" key="3">
    <source>
        <dbReference type="ARBA" id="ARBA00023163"/>
    </source>
</evidence>
<dbReference type="PRINTS" id="PR00032">
    <property type="entry name" value="HTHARAC"/>
</dbReference>
<dbReference type="SMART" id="SM00342">
    <property type="entry name" value="HTH_ARAC"/>
    <property type="match status" value="1"/>
</dbReference>
<gene>
    <name evidence="5" type="ORF">DVG78_20095</name>
</gene>
<protein>
    <submittedName>
        <fullName evidence="5">AraC family transcriptional regulator</fullName>
    </submittedName>
</protein>
<dbReference type="InterPro" id="IPR009057">
    <property type="entry name" value="Homeodomain-like_sf"/>
</dbReference>
<keyword evidence="3" id="KW-0804">Transcription</keyword>
<organism evidence="5 6">
    <name type="scientific">Runella aurantiaca</name>
    <dbReference type="NCBI Taxonomy" id="2282308"/>
    <lineage>
        <taxon>Bacteria</taxon>
        <taxon>Pseudomonadati</taxon>
        <taxon>Bacteroidota</taxon>
        <taxon>Cytophagia</taxon>
        <taxon>Cytophagales</taxon>
        <taxon>Spirosomataceae</taxon>
        <taxon>Runella</taxon>
    </lineage>
</organism>
<dbReference type="InterPro" id="IPR018060">
    <property type="entry name" value="HTH_AraC"/>
</dbReference>
<keyword evidence="2" id="KW-0238">DNA-binding</keyword>
<dbReference type="AlphaFoldDB" id="A0A369I2Z3"/>